<comment type="caution">
    <text evidence="2">The sequence shown here is derived from an EMBL/GenBank/DDBJ whole genome shotgun (WGS) entry which is preliminary data.</text>
</comment>
<name>A0AAP0LC38_9MAGN</name>
<evidence type="ECO:0000256" key="1">
    <source>
        <dbReference type="SAM" id="MobiDB-lite"/>
    </source>
</evidence>
<gene>
    <name evidence="2" type="ORF">Scep_002141</name>
</gene>
<sequence>MGVVTISWPPPSVAVGGAPLGSPTSTRKKRQGVAPKSTPLAAAAGAATSRSILAPLASCDNVPARQAAGGEQLVPLPDG</sequence>
<keyword evidence="3" id="KW-1185">Reference proteome</keyword>
<dbReference type="EMBL" id="JBBNAG010000001">
    <property type="protein sequence ID" value="KAK9166950.1"/>
    <property type="molecule type" value="Genomic_DNA"/>
</dbReference>
<proteinExistence type="predicted"/>
<evidence type="ECO:0000313" key="3">
    <source>
        <dbReference type="Proteomes" id="UP001419268"/>
    </source>
</evidence>
<accession>A0AAP0LC38</accession>
<reference evidence="2 3" key="1">
    <citation type="submission" date="2024-01" db="EMBL/GenBank/DDBJ databases">
        <title>Genome assemblies of Stephania.</title>
        <authorList>
            <person name="Yang L."/>
        </authorList>
    </citation>
    <scope>NUCLEOTIDE SEQUENCE [LARGE SCALE GENOMIC DNA]</scope>
    <source>
        <strain evidence="2">JXDWG</strain>
        <tissue evidence="2">Leaf</tissue>
    </source>
</reference>
<dbReference type="Proteomes" id="UP001419268">
    <property type="component" value="Unassembled WGS sequence"/>
</dbReference>
<evidence type="ECO:0000313" key="2">
    <source>
        <dbReference type="EMBL" id="KAK9166950.1"/>
    </source>
</evidence>
<protein>
    <submittedName>
        <fullName evidence="2">Uncharacterized protein</fullName>
    </submittedName>
</protein>
<dbReference type="AlphaFoldDB" id="A0AAP0LC38"/>
<organism evidence="2 3">
    <name type="scientific">Stephania cephalantha</name>
    <dbReference type="NCBI Taxonomy" id="152367"/>
    <lineage>
        <taxon>Eukaryota</taxon>
        <taxon>Viridiplantae</taxon>
        <taxon>Streptophyta</taxon>
        <taxon>Embryophyta</taxon>
        <taxon>Tracheophyta</taxon>
        <taxon>Spermatophyta</taxon>
        <taxon>Magnoliopsida</taxon>
        <taxon>Ranunculales</taxon>
        <taxon>Menispermaceae</taxon>
        <taxon>Menispermoideae</taxon>
        <taxon>Cissampelideae</taxon>
        <taxon>Stephania</taxon>
    </lineage>
</organism>
<feature type="region of interest" description="Disordered" evidence="1">
    <location>
        <begin position="1"/>
        <end position="41"/>
    </location>
</feature>